<sequence>MLSFPYVGAYNASKWGIEGITAAMAAEVAPFGIEVTLVEPDSFATDFGPVGARFADPLPAYDTLRDALGDFRATISGGGDPQASAAAILELVDAEEPPLRQLLGTGPLAQLEAEYSSRLATWQEGQDRAVRAWGRD</sequence>
<evidence type="ECO:0000313" key="3">
    <source>
        <dbReference type="EMBL" id="MBB5830209.1"/>
    </source>
</evidence>
<evidence type="ECO:0000256" key="1">
    <source>
        <dbReference type="ARBA" id="ARBA00006484"/>
    </source>
</evidence>
<keyword evidence="4" id="KW-1185">Reference proteome</keyword>
<dbReference type="PANTHER" id="PTHR43976:SF16">
    <property type="entry name" value="SHORT-CHAIN DEHYDROGENASE_REDUCTASE FAMILY PROTEIN"/>
    <property type="match status" value="1"/>
</dbReference>
<name>A0A841A507_9MICO</name>
<dbReference type="InterPro" id="IPR036291">
    <property type="entry name" value="NAD(P)-bd_dom_sf"/>
</dbReference>
<evidence type="ECO:0000313" key="4">
    <source>
        <dbReference type="Proteomes" id="UP000588158"/>
    </source>
</evidence>
<keyword evidence="2" id="KW-0560">Oxidoreductase</keyword>
<dbReference type="AlphaFoldDB" id="A0A841A507"/>
<accession>A0A841A507</accession>
<gene>
    <name evidence="3" type="ORF">HNR70_000022</name>
</gene>
<dbReference type="InterPro" id="IPR002347">
    <property type="entry name" value="SDR_fam"/>
</dbReference>
<dbReference type="Gene3D" id="3.40.50.720">
    <property type="entry name" value="NAD(P)-binding Rossmann-like Domain"/>
    <property type="match status" value="1"/>
</dbReference>
<dbReference type="SUPFAM" id="SSF51735">
    <property type="entry name" value="NAD(P)-binding Rossmann-fold domains"/>
    <property type="match status" value="1"/>
</dbReference>
<proteinExistence type="inferred from homology"/>
<reference evidence="3 4" key="1">
    <citation type="submission" date="2020-08" db="EMBL/GenBank/DDBJ databases">
        <title>Sequencing the genomes of 1000 actinobacteria strains.</title>
        <authorList>
            <person name="Klenk H.-P."/>
        </authorList>
    </citation>
    <scope>NUCLEOTIDE SEQUENCE [LARGE SCALE GENOMIC DNA]</scope>
    <source>
        <strain evidence="3 4">DSM 28796</strain>
    </source>
</reference>
<dbReference type="Proteomes" id="UP000588158">
    <property type="component" value="Unassembled WGS sequence"/>
</dbReference>
<comment type="caution">
    <text evidence="3">The sequence shown here is derived from an EMBL/GenBank/DDBJ whole genome shotgun (WGS) entry which is preliminary data.</text>
</comment>
<dbReference type="PANTHER" id="PTHR43976">
    <property type="entry name" value="SHORT CHAIN DEHYDROGENASE"/>
    <property type="match status" value="1"/>
</dbReference>
<organism evidence="3 4">
    <name type="scientific">Brachybacterium aquaticum</name>
    <dbReference type="NCBI Taxonomy" id="1432564"/>
    <lineage>
        <taxon>Bacteria</taxon>
        <taxon>Bacillati</taxon>
        <taxon>Actinomycetota</taxon>
        <taxon>Actinomycetes</taxon>
        <taxon>Micrococcales</taxon>
        <taxon>Dermabacteraceae</taxon>
        <taxon>Brachybacterium</taxon>
    </lineage>
</organism>
<dbReference type="Pfam" id="PF00106">
    <property type="entry name" value="adh_short"/>
    <property type="match status" value="1"/>
</dbReference>
<dbReference type="GO" id="GO:0016491">
    <property type="term" value="F:oxidoreductase activity"/>
    <property type="evidence" value="ECO:0007669"/>
    <property type="project" value="UniProtKB-KW"/>
</dbReference>
<dbReference type="EMBL" id="JACHLZ010000001">
    <property type="protein sequence ID" value="MBB5830209.1"/>
    <property type="molecule type" value="Genomic_DNA"/>
</dbReference>
<protein>
    <submittedName>
        <fullName evidence="3">NAD(P)-dependent dehydrogenase (Short-subunit alcohol dehydrogenase family)</fullName>
    </submittedName>
</protein>
<comment type="similarity">
    <text evidence="1">Belongs to the short-chain dehydrogenases/reductases (SDR) family.</text>
</comment>
<evidence type="ECO:0000256" key="2">
    <source>
        <dbReference type="ARBA" id="ARBA00023002"/>
    </source>
</evidence>
<dbReference type="InterPro" id="IPR051911">
    <property type="entry name" value="SDR_oxidoreductase"/>
</dbReference>